<protein>
    <submittedName>
        <fullName evidence="1">Predicted protein</fullName>
    </submittedName>
</protein>
<proteinExistence type="evidence at transcript level"/>
<name>F2CR99_HORVV</name>
<accession>F2CR99</accession>
<sequence>MHSPASPSSASTTFSSWTGCSVRIIPTFVSRVIPPSPVTAVWFDSSNNPAVSFSSSPSLEGPVSAVVADPSFPRSSFMACQDRCYDASFDVHRLARAHGCLAAPASSSAYVPLPCRSRPLPFLFTMDGSNKLLCPTVLR</sequence>
<evidence type="ECO:0000313" key="1">
    <source>
        <dbReference type="EMBL" id="BAJ85370.1"/>
    </source>
</evidence>
<organism evidence="1">
    <name type="scientific">Hordeum vulgare subsp. vulgare</name>
    <name type="common">Domesticated barley</name>
    <dbReference type="NCBI Taxonomy" id="112509"/>
    <lineage>
        <taxon>Eukaryota</taxon>
        <taxon>Viridiplantae</taxon>
        <taxon>Streptophyta</taxon>
        <taxon>Embryophyta</taxon>
        <taxon>Tracheophyta</taxon>
        <taxon>Spermatophyta</taxon>
        <taxon>Magnoliopsida</taxon>
        <taxon>Liliopsida</taxon>
        <taxon>Poales</taxon>
        <taxon>Poaceae</taxon>
        <taxon>BOP clade</taxon>
        <taxon>Pooideae</taxon>
        <taxon>Triticodae</taxon>
        <taxon>Triticeae</taxon>
        <taxon>Hordeinae</taxon>
        <taxon>Hordeum</taxon>
    </lineage>
</organism>
<dbReference type="EMBL" id="AK354151">
    <property type="protein sequence ID" value="BAJ85370.1"/>
    <property type="molecule type" value="mRNA"/>
</dbReference>
<reference evidence="1" key="1">
    <citation type="journal article" date="2011" name="Plant Physiol.">
        <title>Comprehensive sequence analysis of 24,783 barley full-length cDNAs derived from 12 clone libraries.</title>
        <authorList>
            <person name="Matsumoto T."/>
            <person name="Tanaka T."/>
            <person name="Sakai H."/>
            <person name="Amano N."/>
            <person name="Kanamori H."/>
            <person name="Kurita K."/>
            <person name="Kikuta A."/>
            <person name="Kamiya K."/>
            <person name="Yamamoto M."/>
            <person name="Ikawa H."/>
            <person name="Fujii N."/>
            <person name="Hori K."/>
            <person name="Itoh T."/>
            <person name="Sato K."/>
        </authorList>
    </citation>
    <scope>NUCLEOTIDE SEQUENCE</scope>
    <source>
        <tissue evidence="1">Shoot</tissue>
    </source>
</reference>
<dbReference type="AlphaFoldDB" id="F2CR99"/>